<accession>A0AAW8D3R7</accession>
<reference evidence="2 4" key="1">
    <citation type="submission" date="2023-07" db="EMBL/GenBank/DDBJ databases">
        <title>Sorghum-associated microbial communities from plants grown in Nebraska, USA.</title>
        <authorList>
            <person name="Schachtman D."/>
        </authorList>
    </citation>
    <scope>NUCLEOTIDE SEQUENCE</scope>
    <source>
        <strain evidence="2">DS1006</strain>
        <strain evidence="3 4">DS1016</strain>
    </source>
</reference>
<dbReference type="RefSeq" id="WP_059387331.1">
    <property type="nucleotide sequence ID" value="NZ_JAUSRG010000001.1"/>
</dbReference>
<keyword evidence="1" id="KW-0812">Transmembrane</keyword>
<evidence type="ECO:0000313" key="3">
    <source>
        <dbReference type="EMBL" id="MDQ0179841.1"/>
    </source>
</evidence>
<feature type="transmembrane region" description="Helical" evidence="1">
    <location>
        <begin position="40"/>
        <end position="63"/>
    </location>
</feature>
<dbReference type="Proteomes" id="UP001242995">
    <property type="component" value="Unassembled WGS sequence"/>
</dbReference>
<dbReference type="EMBL" id="JAUSTF010000002">
    <property type="protein sequence ID" value="MDQ0179841.1"/>
    <property type="molecule type" value="Genomic_DNA"/>
</dbReference>
<dbReference type="InterPro" id="IPR021524">
    <property type="entry name" value="DUF3188"/>
</dbReference>
<dbReference type="Pfam" id="PF11384">
    <property type="entry name" value="DUF3188"/>
    <property type="match status" value="1"/>
</dbReference>
<organism evidence="2 5">
    <name type="scientific">Arthrobacter bambusae</name>
    <dbReference type="NCBI Taxonomy" id="1338426"/>
    <lineage>
        <taxon>Bacteria</taxon>
        <taxon>Bacillati</taxon>
        <taxon>Actinomycetota</taxon>
        <taxon>Actinomycetes</taxon>
        <taxon>Micrococcales</taxon>
        <taxon>Micrococcaceae</taxon>
        <taxon>Arthrobacter</taxon>
    </lineage>
</organism>
<proteinExistence type="predicted"/>
<protein>
    <submittedName>
        <fullName evidence="2">Membrane channel-forming protein YqfA (Hemolysin III family)</fullName>
    </submittedName>
</protein>
<evidence type="ECO:0000313" key="2">
    <source>
        <dbReference type="EMBL" id="MDP9903506.1"/>
    </source>
</evidence>
<keyword evidence="1" id="KW-1133">Transmembrane helix</keyword>
<evidence type="ECO:0000256" key="1">
    <source>
        <dbReference type="SAM" id="Phobius"/>
    </source>
</evidence>
<name>A0AAW8D3R7_9MICC</name>
<evidence type="ECO:0000313" key="4">
    <source>
        <dbReference type="Proteomes" id="UP001230951"/>
    </source>
</evidence>
<keyword evidence="4" id="KW-1185">Reference proteome</keyword>
<comment type="caution">
    <text evidence="2">The sequence shown here is derived from an EMBL/GenBank/DDBJ whole genome shotgun (WGS) entry which is preliminary data.</text>
</comment>
<dbReference type="AlphaFoldDB" id="A0AAW8D3R7"/>
<sequence length="74" mass="7868">MLNEFWATASTAYKTLVFSAMGLIAVGIILTIIGNTSHNQGLALTSLFVIGLGLVLHVVGMVVRGQQVRKGLKK</sequence>
<feature type="transmembrane region" description="Helical" evidence="1">
    <location>
        <begin position="12"/>
        <end position="34"/>
    </location>
</feature>
<gene>
    <name evidence="2" type="ORF">J2S90_000446</name>
    <name evidence="3" type="ORF">J2S93_001257</name>
</gene>
<evidence type="ECO:0000313" key="5">
    <source>
        <dbReference type="Proteomes" id="UP001242995"/>
    </source>
</evidence>
<dbReference type="Proteomes" id="UP001230951">
    <property type="component" value="Unassembled WGS sequence"/>
</dbReference>
<keyword evidence="1" id="KW-0472">Membrane</keyword>
<dbReference type="EMBL" id="JAUSRG010000001">
    <property type="protein sequence ID" value="MDP9903506.1"/>
    <property type="molecule type" value="Genomic_DNA"/>
</dbReference>